<dbReference type="Gene3D" id="1.20.120.430">
    <property type="entry name" value="tRNA modification GTPase MnmE domain 2"/>
    <property type="match status" value="1"/>
</dbReference>
<feature type="binding site" evidence="10">
    <location>
        <position position="39"/>
    </location>
    <ligand>
        <name>(6S)-5-formyl-5,6,7,8-tetrahydrofolate</name>
        <dbReference type="ChEBI" id="CHEBI:57457"/>
    </ligand>
</feature>
<reference evidence="14" key="1">
    <citation type="submission" date="2019-05" db="EMBL/GenBank/DDBJ databases">
        <title>Prevotella brunnea sp. nov., isolated from a wound of a patient.</title>
        <authorList>
            <person name="Buhl M."/>
        </authorList>
    </citation>
    <scope>NUCLEOTIDE SEQUENCE [LARGE SCALE GENOMIC DNA]</scope>
    <source>
        <strain evidence="14">A2672</strain>
    </source>
</reference>
<dbReference type="RefSeq" id="WP_130829917.1">
    <property type="nucleotide sequence ID" value="NZ_SDIK01000056.1"/>
</dbReference>
<comment type="function">
    <text evidence="10">Exhibits a very high intrinsic GTPase hydrolysis rate. Involved in the addition of a carboxymethylaminomethyl (cmnm) group at the wobble position (U34) of certain tRNAs, forming tRNA-cmnm(5)s(2)U34.</text>
</comment>
<keyword evidence="7 10" id="KW-0460">Magnesium</keyword>
<dbReference type="GO" id="GO:0046872">
    <property type="term" value="F:metal ion binding"/>
    <property type="evidence" value="ECO:0007669"/>
    <property type="project" value="UniProtKB-KW"/>
</dbReference>
<evidence type="ECO:0000256" key="3">
    <source>
        <dbReference type="ARBA" id="ARBA00022694"/>
    </source>
</evidence>
<dbReference type="Pfam" id="PF10396">
    <property type="entry name" value="TrmE_N"/>
    <property type="match status" value="1"/>
</dbReference>
<comment type="caution">
    <text evidence="10">Lacks conserved residue(s) required for the propagation of feature annotation.</text>
</comment>
<dbReference type="GO" id="GO:0005829">
    <property type="term" value="C:cytosol"/>
    <property type="evidence" value="ECO:0007669"/>
    <property type="project" value="TreeGrafter"/>
</dbReference>
<dbReference type="CDD" id="cd04164">
    <property type="entry name" value="trmE"/>
    <property type="match status" value="1"/>
</dbReference>
<dbReference type="GO" id="GO:0005525">
    <property type="term" value="F:GTP binding"/>
    <property type="evidence" value="ECO:0007669"/>
    <property type="project" value="UniProtKB-UniRule"/>
</dbReference>
<keyword evidence="5 10" id="KW-0547">Nucleotide-binding</keyword>
<dbReference type="SUPFAM" id="SSF52540">
    <property type="entry name" value="P-loop containing nucleoside triphosphate hydrolases"/>
    <property type="match status" value="1"/>
</dbReference>
<keyword evidence="14" id="KW-1185">Reference proteome</keyword>
<evidence type="ECO:0000313" key="14">
    <source>
        <dbReference type="Proteomes" id="UP000321612"/>
    </source>
</evidence>
<dbReference type="InterPro" id="IPR006073">
    <property type="entry name" value="GTP-bd"/>
</dbReference>
<keyword evidence="3 10" id="KW-0819">tRNA processing</keyword>
<feature type="binding site" evidence="10">
    <location>
        <position position="266"/>
    </location>
    <ligand>
        <name>K(+)</name>
        <dbReference type="ChEBI" id="CHEBI:29103"/>
    </ligand>
</feature>
<dbReference type="Proteomes" id="UP000321612">
    <property type="component" value="Unassembled WGS sequence"/>
</dbReference>
<evidence type="ECO:0000256" key="1">
    <source>
        <dbReference type="ARBA" id="ARBA00011043"/>
    </source>
</evidence>
<dbReference type="GO" id="GO:0003924">
    <property type="term" value="F:GTPase activity"/>
    <property type="evidence" value="ECO:0007669"/>
    <property type="project" value="UniProtKB-UniRule"/>
</dbReference>
<dbReference type="InterPro" id="IPR004520">
    <property type="entry name" value="GTPase_MnmE"/>
</dbReference>
<dbReference type="Pfam" id="PF12631">
    <property type="entry name" value="MnmE_helical"/>
    <property type="match status" value="1"/>
</dbReference>
<dbReference type="InterPro" id="IPR027368">
    <property type="entry name" value="MnmE_dom2"/>
</dbReference>
<dbReference type="Gene3D" id="3.40.50.300">
    <property type="entry name" value="P-loop containing nucleotide triphosphate hydrolases"/>
    <property type="match status" value="1"/>
</dbReference>
<evidence type="ECO:0000256" key="6">
    <source>
        <dbReference type="ARBA" id="ARBA00022801"/>
    </source>
</evidence>
<dbReference type="Gene3D" id="3.30.1360.120">
    <property type="entry name" value="Probable tRNA modification gtpase trme, domain 1"/>
    <property type="match status" value="1"/>
</dbReference>
<dbReference type="InterPro" id="IPR018948">
    <property type="entry name" value="GTP-bd_TrmE_N"/>
</dbReference>
<evidence type="ECO:0000256" key="5">
    <source>
        <dbReference type="ARBA" id="ARBA00022741"/>
    </source>
</evidence>
<feature type="binding site" evidence="10">
    <location>
        <position position="264"/>
    </location>
    <ligand>
        <name>K(+)</name>
        <dbReference type="ChEBI" id="CHEBI:29103"/>
    </ligand>
</feature>
<dbReference type="EC" id="3.6.-.-" evidence="10"/>
<dbReference type="NCBIfam" id="TIGR00450">
    <property type="entry name" value="mnmE_trmE_thdF"/>
    <property type="match status" value="1"/>
</dbReference>
<keyword evidence="4 10" id="KW-0479">Metal-binding</keyword>
<dbReference type="GO" id="GO:0042802">
    <property type="term" value="F:identical protein binding"/>
    <property type="evidence" value="ECO:0007669"/>
    <property type="project" value="UniProtKB-ARBA"/>
</dbReference>
<dbReference type="SUPFAM" id="SSF103025">
    <property type="entry name" value="Folate-binding domain"/>
    <property type="match status" value="1"/>
</dbReference>
<feature type="binding site" evidence="10">
    <location>
        <position position="470"/>
    </location>
    <ligand>
        <name>(6S)-5-formyl-5,6,7,8-tetrahydrofolate</name>
        <dbReference type="ChEBI" id="CHEBI:57457"/>
    </ligand>
</feature>
<dbReference type="AlphaFoldDB" id="A0A5C8GG97"/>
<dbReference type="EMBL" id="SDIK01000056">
    <property type="protein sequence ID" value="TXJ60854.1"/>
    <property type="molecule type" value="Genomic_DNA"/>
</dbReference>
<dbReference type="OrthoDB" id="9805918at2"/>
<comment type="cofactor">
    <cofactor evidence="10">
        <name>K(+)</name>
        <dbReference type="ChEBI" id="CHEBI:29103"/>
    </cofactor>
    <text evidence="10">Binds 1 potassium ion per subunit.</text>
</comment>
<evidence type="ECO:0000313" key="13">
    <source>
        <dbReference type="EMBL" id="TXJ60854.1"/>
    </source>
</evidence>
<keyword evidence="6 10" id="KW-0378">Hydrolase</keyword>
<dbReference type="HAMAP" id="MF_00379">
    <property type="entry name" value="GTPase_MnmE"/>
    <property type="match status" value="1"/>
</dbReference>
<evidence type="ECO:0000256" key="9">
    <source>
        <dbReference type="ARBA" id="ARBA00023134"/>
    </source>
</evidence>
<comment type="subcellular location">
    <subcellularLocation>
        <location evidence="10">Cytoplasm</location>
    </subcellularLocation>
</comment>
<sequence length="470" mass="51823">MNKTQSLHDNSYLTKRRGDGSGTICAMATPPGGALGVIRVSGPKAIDIVNSIFSKNILNAPANSLHHGEITNAKGETIDETVVAVWRAPHSYTGEDTTEISCHGSTYILNKVLQRLIEKGCRQAEPGEYTQRAYLNGKLDLSQAEAVAELIASANKASHKMAMSQLKGHFSGELAKLREQLLKMTSLIELELDFADHEELEFADRSELKALATEIDEKVIGLAQSFKMGQALKRGIPVAIVGKTNVGKSTLLNRLIRDNRAIVSNIHGTTRDVIEDTMSINGIEFLFIDTAGIRKTNDKIEQLGIERTYRQIDKAQIVLWVIDEEPTNEETTEMEQRCREKQLIIVRNKQEAILSGNRHPHNNNDKNVISISAKQNLGIDKLEQIIYHAAELPELTENSVIVTSARHYEALTKAHQALLAVAQSINLGLSGDLVAEDLKLVIEELGTITGTQISSTETLHNIFKHFCIGK</sequence>
<comment type="subunit">
    <text evidence="10">Homodimer. Heterotetramer of two MnmE and two MnmG subunits.</text>
</comment>
<feature type="domain" description="TrmE-type G" evidence="12">
    <location>
        <begin position="235"/>
        <end position="391"/>
    </location>
</feature>
<dbReference type="PANTHER" id="PTHR42714">
    <property type="entry name" value="TRNA MODIFICATION GTPASE GTPBP3"/>
    <property type="match status" value="1"/>
</dbReference>
<dbReference type="InterPro" id="IPR027266">
    <property type="entry name" value="TrmE/GcvT-like"/>
</dbReference>
<gene>
    <name evidence="10 13" type="primary">mnmE</name>
    <name evidence="10" type="synonym">trmE</name>
    <name evidence="13" type="ORF">ETF27_07720</name>
</gene>
<dbReference type="PANTHER" id="PTHR42714:SF2">
    <property type="entry name" value="TRNA MODIFICATION GTPASE GTPBP3, MITOCHONDRIAL"/>
    <property type="match status" value="1"/>
</dbReference>
<dbReference type="Pfam" id="PF01926">
    <property type="entry name" value="MMR_HSR1"/>
    <property type="match status" value="1"/>
</dbReference>
<dbReference type="InterPro" id="IPR005225">
    <property type="entry name" value="Small_GTP-bd"/>
</dbReference>
<evidence type="ECO:0000256" key="4">
    <source>
        <dbReference type="ARBA" id="ARBA00022723"/>
    </source>
</evidence>
<protein>
    <recommendedName>
        <fullName evidence="10">tRNA modification GTPase MnmE</fullName>
        <ecNumber evidence="10">3.6.-.-</ecNumber>
    </recommendedName>
</protein>
<feature type="binding site" evidence="10">
    <location>
        <begin position="245"/>
        <end position="250"/>
    </location>
    <ligand>
        <name>GTP</name>
        <dbReference type="ChEBI" id="CHEBI:37565"/>
    </ligand>
</feature>
<feature type="binding site" evidence="10">
    <location>
        <position position="138"/>
    </location>
    <ligand>
        <name>(6S)-5-formyl-5,6,7,8-tetrahydrofolate</name>
        <dbReference type="ChEBI" id="CHEBI:57457"/>
    </ligand>
</feature>
<dbReference type="FunFam" id="3.40.50.300:FF:001376">
    <property type="entry name" value="tRNA modification GTPase MnmE"/>
    <property type="match status" value="1"/>
</dbReference>
<proteinExistence type="inferred from homology"/>
<dbReference type="FunFam" id="3.30.1360.120:FF:000003">
    <property type="entry name" value="tRNA modification GTPase MnmE"/>
    <property type="match status" value="1"/>
</dbReference>
<keyword evidence="9 10" id="KW-0342">GTP-binding</keyword>
<dbReference type="InterPro" id="IPR027417">
    <property type="entry name" value="P-loop_NTPase"/>
</dbReference>
<organism evidence="13 14">
    <name type="scientific">Prevotella brunnea</name>
    <dbReference type="NCBI Taxonomy" id="2508867"/>
    <lineage>
        <taxon>Bacteria</taxon>
        <taxon>Pseudomonadati</taxon>
        <taxon>Bacteroidota</taxon>
        <taxon>Bacteroidia</taxon>
        <taxon>Bacteroidales</taxon>
        <taxon>Prevotellaceae</taxon>
        <taxon>Prevotella</taxon>
    </lineage>
</organism>
<dbReference type="InterPro" id="IPR031168">
    <property type="entry name" value="G_TrmE"/>
</dbReference>
<dbReference type="CDD" id="cd14858">
    <property type="entry name" value="TrmE_N"/>
    <property type="match status" value="1"/>
</dbReference>
<accession>A0A5C8GG97</accession>
<dbReference type="GO" id="GO:0030488">
    <property type="term" value="P:tRNA methylation"/>
    <property type="evidence" value="ECO:0007669"/>
    <property type="project" value="TreeGrafter"/>
</dbReference>
<feature type="binding site" evidence="10">
    <location>
        <position position="270"/>
    </location>
    <ligand>
        <name>Mg(2+)</name>
        <dbReference type="ChEBI" id="CHEBI:18420"/>
    </ligand>
</feature>
<dbReference type="NCBIfam" id="TIGR00231">
    <property type="entry name" value="small_GTP"/>
    <property type="match status" value="1"/>
</dbReference>
<keyword evidence="8 10" id="KW-0630">Potassium</keyword>
<evidence type="ECO:0000259" key="12">
    <source>
        <dbReference type="PROSITE" id="PS51709"/>
    </source>
</evidence>
<dbReference type="PROSITE" id="PS51709">
    <property type="entry name" value="G_TRME"/>
    <property type="match status" value="1"/>
</dbReference>
<evidence type="ECO:0000256" key="11">
    <source>
        <dbReference type="RuleBase" id="RU003313"/>
    </source>
</evidence>
<evidence type="ECO:0000256" key="7">
    <source>
        <dbReference type="ARBA" id="ARBA00022842"/>
    </source>
</evidence>
<evidence type="ECO:0000256" key="8">
    <source>
        <dbReference type="ARBA" id="ARBA00022958"/>
    </source>
</evidence>
<keyword evidence="2 10" id="KW-0963">Cytoplasm</keyword>
<evidence type="ECO:0000256" key="10">
    <source>
        <dbReference type="HAMAP-Rule" id="MF_00379"/>
    </source>
</evidence>
<dbReference type="InterPro" id="IPR025867">
    <property type="entry name" value="MnmE_helical"/>
</dbReference>
<name>A0A5C8GG97_9BACT</name>
<comment type="similarity">
    <text evidence="1 10 11">Belongs to the TRAFAC class TrmE-Era-EngA-EngB-Septin-like GTPase superfamily. TrmE GTPase family.</text>
</comment>
<dbReference type="NCBIfam" id="NF003661">
    <property type="entry name" value="PRK05291.1-3"/>
    <property type="match status" value="1"/>
</dbReference>
<feature type="binding site" evidence="10">
    <location>
        <position position="245"/>
    </location>
    <ligand>
        <name>K(+)</name>
        <dbReference type="ChEBI" id="CHEBI:29103"/>
    </ligand>
</feature>
<evidence type="ECO:0000256" key="2">
    <source>
        <dbReference type="ARBA" id="ARBA00022490"/>
    </source>
</evidence>
<feature type="binding site" evidence="10">
    <location>
        <position position="249"/>
    </location>
    <ligand>
        <name>Mg(2+)</name>
        <dbReference type="ChEBI" id="CHEBI:18420"/>
    </ligand>
</feature>
<feature type="binding site" evidence="10">
    <location>
        <begin position="264"/>
        <end position="270"/>
    </location>
    <ligand>
        <name>GTP</name>
        <dbReference type="ChEBI" id="CHEBI:37565"/>
    </ligand>
</feature>
<feature type="binding site" evidence="10">
    <location>
        <begin position="289"/>
        <end position="292"/>
    </location>
    <ligand>
        <name>GTP</name>
        <dbReference type="ChEBI" id="CHEBI:37565"/>
    </ligand>
</feature>
<feature type="binding site" evidence="10">
    <location>
        <position position="99"/>
    </location>
    <ligand>
        <name>(6S)-5-formyl-5,6,7,8-tetrahydrofolate</name>
        <dbReference type="ChEBI" id="CHEBI:57457"/>
    </ligand>
</feature>
<feature type="binding site" evidence="10">
    <location>
        <position position="269"/>
    </location>
    <ligand>
        <name>K(+)</name>
        <dbReference type="ChEBI" id="CHEBI:29103"/>
    </ligand>
</feature>
<dbReference type="GO" id="GO:0002098">
    <property type="term" value="P:tRNA wobble uridine modification"/>
    <property type="evidence" value="ECO:0007669"/>
    <property type="project" value="TreeGrafter"/>
</dbReference>
<comment type="caution">
    <text evidence="13">The sequence shown here is derived from an EMBL/GenBank/DDBJ whole genome shotgun (WGS) entry which is preliminary data.</text>
</comment>